<dbReference type="InterPro" id="IPR000225">
    <property type="entry name" value="Armadillo"/>
</dbReference>
<feature type="repeat" description="ARM" evidence="4">
    <location>
        <begin position="122"/>
        <end position="165"/>
    </location>
</feature>
<dbReference type="WBParaSite" id="nRc.2.0.1.t01900-RA">
    <property type="protein sequence ID" value="nRc.2.0.1.t01900-RA"/>
    <property type="gene ID" value="nRc.2.0.1.g01900"/>
</dbReference>
<feature type="compositionally biased region" description="Basic and acidic residues" evidence="6">
    <location>
        <begin position="25"/>
        <end position="38"/>
    </location>
</feature>
<dbReference type="InterPro" id="IPR011989">
    <property type="entry name" value="ARM-like"/>
</dbReference>
<accession>A0A915HKB4</accession>
<proteinExistence type="inferred from homology"/>
<dbReference type="Pfam" id="PF00514">
    <property type="entry name" value="Arm"/>
    <property type="match status" value="2"/>
</dbReference>
<dbReference type="SUPFAM" id="SSF48371">
    <property type="entry name" value="ARM repeat"/>
    <property type="match status" value="1"/>
</dbReference>
<keyword evidence="3" id="KW-0653">Protein transport</keyword>
<dbReference type="PROSITE" id="PS50176">
    <property type="entry name" value="ARM_REPEAT"/>
    <property type="match status" value="1"/>
</dbReference>
<evidence type="ECO:0000313" key="9">
    <source>
        <dbReference type="WBParaSite" id="nRc.2.0.1.t01900-RA"/>
    </source>
</evidence>
<sequence>MSTENLGQQPHAPGNKGRIANFKNLGKDSEEMRRRRNEGLVELRKSKREETFLKRRNVPLTAYDSDEASTSLSPFTAESLTTLVQQGSRSEDPQLQLAAVQQARKLLSSDRNPPIDELIKVGILPVLVECLNRKENSQLQFEAAWALTNIASGSSEQTQAVVNSGDGPHFRDFCVELGMVPPLLSFIKPDIPITFLRNVTWVIVNLCRHKDPPPALHTIRQLLPALSSLIHHTDGN</sequence>
<evidence type="ECO:0000259" key="7">
    <source>
        <dbReference type="PROSITE" id="PS51214"/>
    </source>
</evidence>
<evidence type="ECO:0000256" key="4">
    <source>
        <dbReference type="PROSITE-ProRule" id="PRU00259"/>
    </source>
</evidence>
<dbReference type="InterPro" id="IPR002652">
    <property type="entry name" value="Importin-a_IBB"/>
</dbReference>
<keyword evidence="2 5" id="KW-0813">Transport</keyword>
<evidence type="ECO:0000313" key="8">
    <source>
        <dbReference type="Proteomes" id="UP000887565"/>
    </source>
</evidence>
<dbReference type="PROSITE" id="PS51214">
    <property type="entry name" value="IBB"/>
    <property type="match status" value="1"/>
</dbReference>
<dbReference type="Proteomes" id="UP000887565">
    <property type="component" value="Unplaced"/>
</dbReference>
<dbReference type="Gene3D" id="1.25.10.10">
    <property type="entry name" value="Leucine-rich Repeat Variant"/>
    <property type="match status" value="1"/>
</dbReference>
<feature type="domain" description="IBB" evidence="7">
    <location>
        <begin position="2"/>
        <end position="65"/>
    </location>
</feature>
<comment type="similarity">
    <text evidence="1">Belongs to the importin alpha family.</text>
</comment>
<dbReference type="GO" id="GO:0006606">
    <property type="term" value="P:protein import into nucleus"/>
    <property type="evidence" value="ECO:0007669"/>
    <property type="project" value="InterPro"/>
</dbReference>
<evidence type="ECO:0000256" key="5">
    <source>
        <dbReference type="PROSITE-ProRule" id="PRU00561"/>
    </source>
</evidence>
<protein>
    <submittedName>
        <fullName evidence="9">IBB domain-containing protein</fullName>
    </submittedName>
</protein>
<dbReference type="InterPro" id="IPR016024">
    <property type="entry name" value="ARM-type_fold"/>
</dbReference>
<dbReference type="PANTHER" id="PTHR23316">
    <property type="entry name" value="IMPORTIN ALPHA"/>
    <property type="match status" value="1"/>
</dbReference>
<dbReference type="SMART" id="SM00185">
    <property type="entry name" value="ARM"/>
    <property type="match status" value="2"/>
</dbReference>
<evidence type="ECO:0000256" key="2">
    <source>
        <dbReference type="ARBA" id="ARBA00022448"/>
    </source>
</evidence>
<keyword evidence="8" id="KW-1185">Reference proteome</keyword>
<reference evidence="9" key="1">
    <citation type="submission" date="2022-11" db="UniProtKB">
        <authorList>
            <consortium name="WormBaseParasite"/>
        </authorList>
    </citation>
    <scope>IDENTIFICATION</scope>
</reference>
<name>A0A915HKB4_ROMCU</name>
<evidence type="ECO:0000256" key="6">
    <source>
        <dbReference type="SAM" id="MobiDB-lite"/>
    </source>
</evidence>
<dbReference type="Pfam" id="PF01749">
    <property type="entry name" value="IBB"/>
    <property type="match status" value="1"/>
</dbReference>
<feature type="region of interest" description="Disordered" evidence="6">
    <location>
        <begin position="1"/>
        <end position="38"/>
    </location>
</feature>
<dbReference type="InterPro" id="IPR036975">
    <property type="entry name" value="Importin-a_IBB_sf"/>
</dbReference>
<evidence type="ECO:0000256" key="1">
    <source>
        <dbReference type="ARBA" id="ARBA00010394"/>
    </source>
</evidence>
<organism evidence="8 9">
    <name type="scientific">Romanomermis culicivorax</name>
    <name type="common">Nematode worm</name>
    <dbReference type="NCBI Taxonomy" id="13658"/>
    <lineage>
        <taxon>Eukaryota</taxon>
        <taxon>Metazoa</taxon>
        <taxon>Ecdysozoa</taxon>
        <taxon>Nematoda</taxon>
        <taxon>Enoplea</taxon>
        <taxon>Dorylaimia</taxon>
        <taxon>Mermithida</taxon>
        <taxon>Mermithoidea</taxon>
        <taxon>Mermithidae</taxon>
        <taxon>Romanomermis</taxon>
    </lineage>
</organism>
<dbReference type="GO" id="GO:0061608">
    <property type="term" value="F:nuclear import signal receptor activity"/>
    <property type="evidence" value="ECO:0007669"/>
    <property type="project" value="InterPro"/>
</dbReference>
<dbReference type="Gene3D" id="1.20.5.690">
    <property type="entry name" value="Importin-alpha, importin-beta-binding domain"/>
    <property type="match status" value="1"/>
</dbReference>
<dbReference type="AlphaFoldDB" id="A0A915HKB4"/>
<evidence type="ECO:0000256" key="3">
    <source>
        <dbReference type="ARBA" id="ARBA00022927"/>
    </source>
</evidence>
<dbReference type="OMA" id="MAPAACH"/>